<sequence length="72" mass="7608">MNVSACGVTRRAGLHMACEAGVVSDNAGDMLQMELGLAYLPGFQAPLSMPVTRLFTASRMARSSTLPFSVES</sequence>
<accession>A0A5E4WD51</accession>
<dbReference type="Proteomes" id="UP000333828">
    <property type="component" value="Unassembled WGS sequence"/>
</dbReference>
<evidence type="ECO:0000313" key="1">
    <source>
        <dbReference type="EMBL" id="VVE21300.1"/>
    </source>
</evidence>
<dbReference type="AlphaFoldDB" id="A0A5E4WD51"/>
<evidence type="ECO:0000313" key="2">
    <source>
        <dbReference type="Proteomes" id="UP000333828"/>
    </source>
</evidence>
<dbReference type="EMBL" id="CABPSI010000003">
    <property type="protein sequence ID" value="VVE21300.1"/>
    <property type="molecule type" value="Genomic_DNA"/>
</dbReference>
<protein>
    <submittedName>
        <fullName evidence="1">Uncharacterized protein</fullName>
    </submittedName>
</protein>
<proteinExistence type="predicted"/>
<name>A0A5E4WD51_9BURK</name>
<gene>
    <name evidence="1" type="ORF">PIN31115_03153</name>
</gene>
<organism evidence="1 2">
    <name type="scientific">Pandoraea iniqua</name>
    <dbReference type="NCBI Taxonomy" id="2508288"/>
    <lineage>
        <taxon>Bacteria</taxon>
        <taxon>Pseudomonadati</taxon>
        <taxon>Pseudomonadota</taxon>
        <taxon>Betaproteobacteria</taxon>
        <taxon>Burkholderiales</taxon>
        <taxon>Burkholderiaceae</taxon>
        <taxon>Pandoraea</taxon>
    </lineage>
</organism>
<reference evidence="1 2" key="1">
    <citation type="submission" date="2019-08" db="EMBL/GenBank/DDBJ databases">
        <authorList>
            <person name="Peeters C."/>
        </authorList>
    </citation>
    <scope>NUCLEOTIDE SEQUENCE [LARGE SCALE GENOMIC DNA]</scope>
    <source>
        <strain evidence="1 2">LMG 31115</strain>
    </source>
</reference>
<keyword evidence="2" id="KW-1185">Reference proteome</keyword>